<feature type="region of interest" description="Disordered" evidence="12">
    <location>
        <begin position="87"/>
        <end position="122"/>
    </location>
</feature>
<protein>
    <recommendedName>
        <fullName evidence="4">mannan endo-1,6-alpha-mannosidase</fullName>
        <ecNumber evidence="4">3.2.1.101</ecNumber>
    </recommendedName>
</protein>
<comment type="caution">
    <text evidence="15">The sequence shown here is derived from an EMBL/GenBank/DDBJ whole genome shotgun (WGS) entry which is preliminary data.</text>
</comment>
<reference evidence="16" key="2">
    <citation type="submission" date="2016-02" db="EMBL/GenBank/DDBJ databases">
        <title>Genome sequencing of Aspergillus luchuensis NBRC 4314.</title>
        <authorList>
            <person name="Yamada O."/>
        </authorList>
    </citation>
    <scope>NUCLEOTIDE SEQUENCE [LARGE SCALE GENOMIC DNA]</scope>
    <source>
        <strain evidence="16">RIB 2604</strain>
    </source>
</reference>
<keyword evidence="6" id="KW-0732">Signal</keyword>
<feature type="transmembrane region" description="Helical" evidence="13">
    <location>
        <begin position="445"/>
        <end position="469"/>
    </location>
</feature>
<dbReference type="EMBL" id="BCWF01000017">
    <property type="protein sequence ID" value="GAT22866.1"/>
    <property type="molecule type" value="Genomic_DNA"/>
</dbReference>
<keyword evidence="11" id="KW-0326">Glycosidase</keyword>
<evidence type="ECO:0000256" key="11">
    <source>
        <dbReference type="ARBA" id="ARBA00023295"/>
    </source>
</evidence>
<dbReference type="AlphaFoldDB" id="A0A146FAA0"/>
<dbReference type="Pfam" id="PF01490">
    <property type="entry name" value="Aa_trans"/>
    <property type="match status" value="1"/>
</dbReference>
<dbReference type="PANTHER" id="PTHR12145">
    <property type="entry name" value="MANNAN ENDO-1,6-ALPHA-MANNOSIDASE DCW1"/>
    <property type="match status" value="1"/>
</dbReference>
<keyword evidence="8 13" id="KW-1133">Transmembrane helix</keyword>
<evidence type="ECO:0000256" key="2">
    <source>
        <dbReference type="ARBA" id="ARBA00004308"/>
    </source>
</evidence>
<reference evidence="15 16" key="1">
    <citation type="journal article" date="2016" name="DNA Res.">
        <title>Genome sequence of Aspergillus luchuensis NBRC 4314.</title>
        <authorList>
            <person name="Yamada O."/>
            <person name="Machida M."/>
            <person name="Hosoyama A."/>
            <person name="Goto M."/>
            <person name="Takahashi T."/>
            <person name="Futagami T."/>
            <person name="Yamagata Y."/>
            <person name="Takeuchi M."/>
            <person name="Kobayashi T."/>
            <person name="Koike H."/>
            <person name="Abe K."/>
            <person name="Asai K."/>
            <person name="Arita M."/>
            <person name="Fujita N."/>
            <person name="Fukuda K."/>
            <person name="Higa K."/>
            <person name="Horikawa H."/>
            <person name="Ishikawa T."/>
            <person name="Jinno K."/>
            <person name="Kato Y."/>
            <person name="Kirimura K."/>
            <person name="Mizutani O."/>
            <person name="Nakasone K."/>
            <person name="Sano M."/>
            <person name="Shiraishi Y."/>
            <person name="Tsukahara M."/>
            <person name="Gomi K."/>
        </authorList>
    </citation>
    <scope>NUCLEOTIDE SEQUENCE [LARGE SCALE GENOMIC DNA]</scope>
    <source>
        <strain evidence="15 16">RIB 2604</strain>
    </source>
</reference>
<evidence type="ECO:0000256" key="1">
    <source>
        <dbReference type="ARBA" id="ARBA00001452"/>
    </source>
</evidence>
<evidence type="ECO:0000256" key="7">
    <source>
        <dbReference type="ARBA" id="ARBA00022801"/>
    </source>
</evidence>
<organism evidence="15 16">
    <name type="scientific">Aspergillus kawachii</name>
    <name type="common">White koji mold</name>
    <name type="synonym">Aspergillus awamori var. kawachi</name>
    <dbReference type="NCBI Taxonomy" id="1069201"/>
    <lineage>
        <taxon>Eukaryota</taxon>
        <taxon>Fungi</taxon>
        <taxon>Dikarya</taxon>
        <taxon>Ascomycota</taxon>
        <taxon>Pezizomycotina</taxon>
        <taxon>Eurotiomycetes</taxon>
        <taxon>Eurotiomycetidae</taxon>
        <taxon>Eurotiales</taxon>
        <taxon>Aspergillaceae</taxon>
        <taxon>Aspergillus</taxon>
        <taxon>Aspergillus subgen. Circumdati</taxon>
    </lineage>
</organism>
<comment type="catalytic activity">
    <reaction evidence="1">
        <text>Random hydrolysis of (1-&gt;6)-alpha-D-mannosidic linkages in unbranched (1-&gt;6)-mannans.</text>
        <dbReference type="EC" id="3.2.1.101"/>
    </reaction>
</comment>
<feature type="transmembrane region" description="Helical" evidence="13">
    <location>
        <begin position="256"/>
        <end position="278"/>
    </location>
</feature>
<keyword evidence="10" id="KW-0325">Glycoprotein</keyword>
<dbReference type="GO" id="GO:0009272">
    <property type="term" value="P:fungal-type cell wall biogenesis"/>
    <property type="evidence" value="ECO:0007669"/>
    <property type="project" value="TreeGrafter"/>
</dbReference>
<dbReference type="InterPro" id="IPR014480">
    <property type="entry name" value="Mannan-1_6-alpha_mannosidase"/>
</dbReference>
<feature type="transmembrane region" description="Helical" evidence="13">
    <location>
        <begin position="200"/>
        <end position="218"/>
    </location>
</feature>
<dbReference type="FunFam" id="1.50.10.20:FF:000006">
    <property type="entry name" value="Mannan endo-1,6-alpha-mannosidase"/>
    <property type="match status" value="1"/>
</dbReference>
<evidence type="ECO:0000256" key="5">
    <source>
        <dbReference type="ARBA" id="ARBA00022692"/>
    </source>
</evidence>
<dbReference type="GO" id="GO:0008496">
    <property type="term" value="F:mannan endo-1,6-alpha-mannosidase activity"/>
    <property type="evidence" value="ECO:0007669"/>
    <property type="project" value="UniProtKB-EC"/>
</dbReference>
<proteinExistence type="inferred from homology"/>
<name>A0A146FAA0_ASPKA</name>
<gene>
    <name evidence="15" type="ORF">RIB2604_01700020</name>
</gene>
<evidence type="ECO:0000256" key="13">
    <source>
        <dbReference type="SAM" id="Phobius"/>
    </source>
</evidence>
<evidence type="ECO:0000259" key="14">
    <source>
        <dbReference type="Pfam" id="PF01490"/>
    </source>
</evidence>
<comment type="similarity">
    <text evidence="3">Belongs to the glycosyl hydrolase 76 family.</text>
</comment>
<dbReference type="GO" id="GO:0012505">
    <property type="term" value="C:endomembrane system"/>
    <property type="evidence" value="ECO:0007669"/>
    <property type="project" value="UniProtKB-SubCell"/>
</dbReference>
<dbReference type="Proteomes" id="UP000075230">
    <property type="component" value="Unassembled WGS sequence"/>
</dbReference>
<sequence length="969" mass="107277">MATEIEPAEIPPVLGVLPAYGQDRETHLKMVPRADGARARLDPNVTLEEYMYWANIERQLEEEENRQYVLERGPLTVGKVIQNRFSKGVHHDREKKGAQNSPQIDGEKGMVASTPSDSSLAVSDEEWRNASRALRTAGWGTIFYLITTDVLGWANAPGWILWRVFLELDSTRYPLINFGDTYYRVFGAWSRHLVNIGQSLQLLMSVSVLVLGNGQILAQLTNESICFVACMIIMMVIGMVCGSIRSLQRLGWLTNAAVWLNIADFIMIMVAAGGKFGIDYSAVTQSSLIKAIEPVKVFAGPPPNQYQIQATGFSGQFTGVDQMVYSYGGAILFISFLAEMRRPWDFWKGLLCAQLFICLVYIFFGAFVYSFYGQYSISNIYNVVEPKVLYFNIGMKSVYQQIFMEIFNCPDISTKRGRLLWYGLGPIYWIIAFVIAAAVPNLSGISSMVGAALILNFTYTLPGVLYVGFRCQKDAALPGEGYDPASGVTTRHDSGMQRYVRGFKKHWMVNCFCIFYFCGGLACSGMGMWAAITGLIEEFGPGDSIKSVASDLAWDLVSFYTGNNTGDVPGNLPDPYYWWEAGAFFGTLVNYWAYTGDTTYNELTAQAILHQVGPNQDFMPANQTRTEGNDDQAFWAFAALRAAERNFPNPPADQPSWLALAQAVFNEQAQRWNTQKCGGGLKWQIYTFNSGYTYRNSISNGCFFNMAARLARYTGNATYADWANKVWDWVTDVGLIGPEYHVFDGTSEENNCTDLNHIEWTYNNGVFLLGAAHMWNYTNGDEKWRERVNGLLQAQNSFLSTNESSKNVLYEAACETVGTCQTDQFSFKAYLVRWMADTARLAPFTYETIMARLQPTAKAAAAQCVGGKTRTYCGMQWTTGTYDGTVGVGQQMAALEVVQANLLQANPGPLTHTTGGSSQGNSAAGTQTSDSSRDPSELRPITTSDRIGAGVVTGVTACLVLGVTAFMVS</sequence>
<feature type="transmembrane region" description="Helical" evidence="13">
    <location>
        <begin position="224"/>
        <end position="244"/>
    </location>
</feature>
<evidence type="ECO:0000313" key="16">
    <source>
        <dbReference type="Proteomes" id="UP000075230"/>
    </source>
</evidence>
<evidence type="ECO:0000256" key="8">
    <source>
        <dbReference type="ARBA" id="ARBA00022989"/>
    </source>
</evidence>
<feature type="region of interest" description="Disordered" evidence="12">
    <location>
        <begin position="906"/>
        <end position="942"/>
    </location>
</feature>
<feature type="transmembrane region" description="Helical" evidence="13">
    <location>
        <begin position="322"/>
        <end position="338"/>
    </location>
</feature>
<evidence type="ECO:0000256" key="9">
    <source>
        <dbReference type="ARBA" id="ARBA00023136"/>
    </source>
</evidence>
<dbReference type="PANTHER" id="PTHR12145:SF36">
    <property type="entry name" value="MANNAN ENDO-1,6-ALPHA-MANNOSIDASE DCW1"/>
    <property type="match status" value="1"/>
</dbReference>
<evidence type="ECO:0000256" key="3">
    <source>
        <dbReference type="ARBA" id="ARBA00009699"/>
    </source>
</evidence>
<feature type="transmembrane region" description="Helical" evidence="13">
    <location>
        <begin position="350"/>
        <end position="369"/>
    </location>
</feature>
<dbReference type="Gene3D" id="1.50.10.20">
    <property type="match status" value="1"/>
</dbReference>
<dbReference type="InterPro" id="IPR008928">
    <property type="entry name" value="6-hairpin_glycosidase_sf"/>
</dbReference>
<feature type="transmembrane region" description="Helical" evidence="13">
    <location>
        <begin position="419"/>
        <end position="439"/>
    </location>
</feature>
<feature type="compositionally biased region" description="Polar residues" evidence="12">
    <location>
        <begin position="911"/>
        <end position="930"/>
    </location>
</feature>
<dbReference type="InterPro" id="IPR013057">
    <property type="entry name" value="AA_transpt_TM"/>
</dbReference>
<evidence type="ECO:0000256" key="12">
    <source>
        <dbReference type="SAM" id="MobiDB-lite"/>
    </source>
</evidence>
<dbReference type="InterPro" id="IPR005198">
    <property type="entry name" value="Glyco_hydro_76"/>
</dbReference>
<evidence type="ECO:0000256" key="6">
    <source>
        <dbReference type="ARBA" id="ARBA00022729"/>
    </source>
</evidence>
<feature type="domain" description="Amino acid transporter transmembrane" evidence="14">
    <location>
        <begin position="159"/>
        <end position="467"/>
    </location>
</feature>
<evidence type="ECO:0000313" key="15">
    <source>
        <dbReference type="EMBL" id="GAT22866.1"/>
    </source>
</evidence>
<keyword evidence="9 13" id="KW-0472">Membrane</keyword>
<evidence type="ECO:0000256" key="4">
    <source>
        <dbReference type="ARBA" id="ARBA00012350"/>
    </source>
</evidence>
<accession>A0A146FAA0</accession>
<dbReference type="Pfam" id="PF03663">
    <property type="entry name" value="Glyco_hydro_76"/>
    <property type="match status" value="1"/>
</dbReference>
<dbReference type="EC" id="3.2.1.101" evidence="4"/>
<keyword evidence="7" id="KW-0378">Hydrolase</keyword>
<dbReference type="SUPFAM" id="SSF48208">
    <property type="entry name" value="Six-hairpin glycosidases"/>
    <property type="match status" value="1"/>
</dbReference>
<dbReference type="VEuPathDB" id="FungiDB:ASPFODRAFT_58754"/>
<dbReference type="GO" id="GO:0016052">
    <property type="term" value="P:carbohydrate catabolic process"/>
    <property type="evidence" value="ECO:0007669"/>
    <property type="project" value="InterPro"/>
</dbReference>
<evidence type="ECO:0000256" key="10">
    <source>
        <dbReference type="ARBA" id="ARBA00023180"/>
    </source>
</evidence>
<feature type="transmembrane region" description="Helical" evidence="13">
    <location>
        <begin position="507"/>
        <end position="532"/>
    </location>
</feature>
<dbReference type="VEuPathDB" id="FungiDB:ASPFODRAFT_134059"/>
<comment type="subcellular location">
    <subcellularLocation>
        <location evidence="2">Endomembrane system</location>
    </subcellularLocation>
</comment>
<keyword evidence="5 13" id="KW-0812">Transmembrane</keyword>